<feature type="transmembrane region" description="Helical" evidence="9">
    <location>
        <begin position="473"/>
        <end position="492"/>
    </location>
</feature>
<keyword evidence="7 9" id="KW-0472">Membrane</keyword>
<evidence type="ECO:0000256" key="3">
    <source>
        <dbReference type="ARBA" id="ARBA00022516"/>
    </source>
</evidence>
<dbReference type="GO" id="GO:0016020">
    <property type="term" value="C:membrane"/>
    <property type="evidence" value="ECO:0007669"/>
    <property type="project" value="UniProtKB-SubCell"/>
</dbReference>
<dbReference type="SUPFAM" id="SSF51735">
    <property type="entry name" value="NAD(P)-binding Rossmann-fold domains"/>
    <property type="match status" value="1"/>
</dbReference>
<evidence type="ECO:0000256" key="9">
    <source>
        <dbReference type="RuleBase" id="RU363097"/>
    </source>
</evidence>
<comment type="caution">
    <text evidence="12">The sequence shown here is derived from an EMBL/GenBank/DDBJ whole genome shotgun (WGS) entry which is preliminary data.</text>
</comment>
<gene>
    <name evidence="12" type="ORF">OXX778_LOCUS9446</name>
</gene>
<dbReference type="GO" id="GO:0035336">
    <property type="term" value="P:long-chain fatty-acyl-CoA metabolic process"/>
    <property type="evidence" value="ECO:0007669"/>
    <property type="project" value="TreeGrafter"/>
</dbReference>
<dbReference type="GO" id="GO:0080019">
    <property type="term" value="F:alcohol-forming very long-chain fatty acyl-CoA reductase activity"/>
    <property type="evidence" value="ECO:0007669"/>
    <property type="project" value="InterPro"/>
</dbReference>
<keyword evidence="6 9" id="KW-0443">Lipid metabolism</keyword>
<feature type="domain" description="Fatty acyl-CoA reductase C-terminal" evidence="10">
    <location>
        <begin position="367"/>
        <end position="457"/>
    </location>
</feature>
<evidence type="ECO:0000313" key="13">
    <source>
        <dbReference type="Proteomes" id="UP000663879"/>
    </source>
</evidence>
<dbReference type="CDD" id="cd09071">
    <property type="entry name" value="FAR_C"/>
    <property type="match status" value="1"/>
</dbReference>
<evidence type="ECO:0000256" key="7">
    <source>
        <dbReference type="ARBA" id="ARBA00023136"/>
    </source>
</evidence>
<protein>
    <recommendedName>
        <fullName evidence="9">Fatty acyl-CoA reductase</fullName>
        <ecNumber evidence="9">1.2.1.84</ecNumber>
    </recommendedName>
</protein>
<evidence type="ECO:0000256" key="5">
    <source>
        <dbReference type="ARBA" id="ARBA00022989"/>
    </source>
</evidence>
<keyword evidence="9" id="KW-0521">NADP</keyword>
<proteinExistence type="inferred from homology"/>
<dbReference type="OrthoDB" id="429813at2759"/>
<keyword evidence="13" id="KW-1185">Reference proteome</keyword>
<evidence type="ECO:0000259" key="11">
    <source>
        <dbReference type="Pfam" id="PF07993"/>
    </source>
</evidence>
<dbReference type="EMBL" id="CAJNOC010001394">
    <property type="protein sequence ID" value="CAF0861150.1"/>
    <property type="molecule type" value="Genomic_DNA"/>
</dbReference>
<keyword evidence="5 9" id="KW-1133">Transmembrane helix</keyword>
<keyword evidence="4 9" id="KW-0812">Transmembrane</keyword>
<dbReference type="AlphaFoldDB" id="A0A813WVE8"/>
<evidence type="ECO:0000256" key="8">
    <source>
        <dbReference type="ARBA" id="ARBA00052530"/>
    </source>
</evidence>
<dbReference type="Pfam" id="PF07993">
    <property type="entry name" value="NAD_binding_4"/>
    <property type="match status" value="1"/>
</dbReference>
<dbReference type="Pfam" id="PF03015">
    <property type="entry name" value="Sterile"/>
    <property type="match status" value="1"/>
</dbReference>
<sequence length="527" mass="61025">MASNADFQTSEIIRYYKNKTIFITGATGFLGKVLIEKLLRSCYDLNKIYILVRHKKGNTPAQRLNELFNCKLFDTLSQYYPDFREKVEAIEGDLCEPNMGISLEDQQKLSDNVNIVFHSAATVRFDEPLKVAVEMNIIGTKKVIDLSKKMKNLEALVHVSTAYANCDRQHISEVVYNPPVQPDKIIEAVDWIEEDLVKLLTPKVIKHRPNTYTYTKAIAESYVVQECKDKLPCTIVRPSIVGASWREPFPGWIDNFNGPTALFAAIGKGILRTMIGNGNSTADIIPVDIPVNMMIVAGWYTGAKKTKDIKVFNCTTGQINRLTWGMVEKYCEESLFKNPLENIFLVPNPRFTNYRIVKYFRHFFEEMIPSYIMDGYLRIIHKRPLFVRLQSRIKKAVETLEFFTSTEWEFTNDNVFAVTNEMNEVDKRIFNIDVKDLHWRSYVEQYCLGTKKYLLKEDMSKMNKCRKELKNLIRLRNIVFSLILGIFIKLILFRSLSLRNLANFLFRLVLKIASKITNIFKQNSLAN</sequence>
<dbReference type="EC" id="1.2.1.84" evidence="9"/>
<dbReference type="InterPro" id="IPR013120">
    <property type="entry name" value="FAR_NAD-bd"/>
</dbReference>
<dbReference type="PANTHER" id="PTHR11011:SF45">
    <property type="entry name" value="FATTY ACYL-COA REDUCTASE CG8306-RELATED"/>
    <property type="match status" value="1"/>
</dbReference>
<accession>A0A813WVE8</accession>
<comment type="subcellular location">
    <subcellularLocation>
        <location evidence="1">Membrane</location>
        <topology evidence="1">Multi-pass membrane protein</topology>
    </subcellularLocation>
</comment>
<comment type="similarity">
    <text evidence="2 9">Belongs to the fatty acyl-CoA reductase family.</text>
</comment>
<feature type="domain" description="Thioester reductase (TE)" evidence="11">
    <location>
        <begin position="23"/>
        <end position="294"/>
    </location>
</feature>
<evidence type="ECO:0000256" key="4">
    <source>
        <dbReference type="ARBA" id="ARBA00022692"/>
    </source>
</evidence>
<dbReference type="GO" id="GO:0102965">
    <property type="term" value="F:alcohol-forming long-chain fatty acyl-CoA reductase activity"/>
    <property type="evidence" value="ECO:0007669"/>
    <property type="project" value="UniProtKB-EC"/>
</dbReference>
<reference evidence="12" key="1">
    <citation type="submission" date="2021-02" db="EMBL/GenBank/DDBJ databases">
        <authorList>
            <person name="Nowell W R."/>
        </authorList>
    </citation>
    <scope>NUCLEOTIDE SEQUENCE</scope>
    <source>
        <strain evidence="12">Ploen Becks lab</strain>
    </source>
</reference>
<dbReference type="InterPro" id="IPR033640">
    <property type="entry name" value="FAR_C"/>
</dbReference>
<dbReference type="InterPro" id="IPR026055">
    <property type="entry name" value="FAR"/>
</dbReference>
<evidence type="ECO:0000256" key="1">
    <source>
        <dbReference type="ARBA" id="ARBA00004141"/>
    </source>
</evidence>
<name>A0A813WVE8_9BILA</name>
<comment type="function">
    <text evidence="9">Catalyzes the reduction of fatty acyl-CoA to fatty alcohols.</text>
</comment>
<dbReference type="Gene3D" id="3.40.50.720">
    <property type="entry name" value="NAD(P)-binding Rossmann-like Domain"/>
    <property type="match status" value="1"/>
</dbReference>
<evidence type="ECO:0000256" key="6">
    <source>
        <dbReference type="ARBA" id="ARBA00023098"/>
    </source>
</evidence>
<organism evidence="12 13">
    <name type="scientific">Brachionus calyciflorus</name>
    <dbReference type="NCBI Taxonomy" id="104777"/>
    <lineage>
        <taxon>Eukaryota</taxon>
        <taxon>Metazoa</taxon>
        <taxon>Spiralia</taxon>
        <taxon>Gnathifera</taxon>
        <taxon>Rotifera</taxon>
        <taxon>Eurotatoria</taxon>
        <taxon>Monogononta</taxon>
        <taxon>Pseudotrocha</taxon>
        <taxon>Ploima</taxon>
        <taxon>Brachionidae</taxon>
        <taxon>Brachionus</taxon>
    </lineage>
</organism>
<comment type="catalytic activity">
    <reaction evidence="8 9">
        <text>a long-chain fatty acyl-CoA + 2 NADPH + 2 H(+) = a long-chain primary fatty alcohol + 2 NADP(+) + CoA</text>
        <dbReference type="Rhea" id="RHEA:52716"/>
        <dbReference type="ChEBI" id="CHEBI:15378"/>
        <dbReference type="ChEBI" id="CHEBI:57287"/>
        <dbReference type="ChEBI" id="CHEBI:57783"/>
        <dbReference type="ChEBI" id="CHEBI:58349"/>
        <dbReference type="ChEBI" id="CHEBI:77396"/>
        <dbReference type="ChEBI" id="CHEBI:83139"/>
        <dbReference type="EC" id="1.2.1.84"/>
    </reaction>
</comment>
<evidence type="ECO:0000259" key="10">
    <source>
        <dbReference type="Pfam" id="PF03015"/>
    </source>
</evidence>
<keyword evidence="9" id="KW-0560">Oxidoreductase</keyword>
<dbReference type="PANTHER" id="PTHR11011">
    <property type="entry name" value="MALE STERILITY PROTEIN 2-RELATED"/>
    <property type="match status" value="1"/>
</dbReference>
<keyword evidence="3 9" id="KW-0444">Lipid biosynthesis</keyword>
<dbReference type="InterPro" id="IPR036291">
    <property type="entry name" value="NAD(P)-bd_dom_sf"/>
</dbReference>
<evidence type="ECO:0000313" key="12">
    <source>
        <dbReference type="EMBL" id="CAF0861150.1"/>
    </source>
</evidence>
<dbReference type="GO" id="GO:0005777">
    <property type="term" value="C:peroxisome"/>
    <property type="evidence" value="ECO:0007669"/>
    <property type="project" value="TreeGrafter"/>
</dbReference>
<dbReference type="FunFam" id="3.40.50.720:FF:000143">
    <property type="entry name" value="Fatty acyl-CoA reductase"/>
    <property type="match status" value="1"/>
</dbReference>
<dbReference type="Proteomes" id="UP000663879">
    <property type="component" value="Unassembled WGS sequence"/>
</dbReference>
<dbReference type="CDD" id="cd05236">
    <property type="entry name" value="FAR-N_SDR_e"/>
    <property type="match status" value="1"/>
</dbReference>
<evidence type="ECO:0000256" key="2">
    <source>
        <dbReference type="ARBA" id="ARBA00005928"/>
    </source>
</evidence>